<evidence type="ECO:0000313" key="3">
    <source>
        <dbReference type="EMBL" id="MCE3533299.1"/>
    </source>
</evidence>
<proteinExistence type="predicted"/>
<feature type="coiled-coil region" evidence="1">
    <location>
        <begin position="365"/>
        <end position="392"/>
    </location>
</feature>
<reference evidence="3 4" key="1">
    <citation type="journal article" date="2024" name="Pathogens">
        <title>Characterization of a Novel Species of Legionella Isolated from a Healthcare Facility: Legionella resiliens sp. nov.</title>
        <authorList>
            <person name="Cristino S."/>
            <person name="Pascale M.R."/>
            <person name="Marino F."/>
            <person name="Derelitto C."/>
            <person name="Salaris S."/>
            <person name="Orsini M."/>
            <person name="Squarzoni S."/>
            <person name="Grottola A."/>
            <person name="Girolamini L."/>
        </authorList>
    </citation>
    <scope>NUCLEOTIDE SEQUENCE [LARGE SCALE GENOMIC DNA]</scope>
    <source>
        <strain evidence="3 4">8cVS16</strain>
    </source>
</reference>
<evidence type="ECO:0000256" key="1">
    <source>
        <dbReference type="SAM" id="Coils"/>
    </source>
</evidence>
<accession>A0ABS8X5Q8</accession>
<gene>
    <name evidence="3" type="ORF">LXO92_13045</name>
</gene>
<dbReference type="RefSeq" id="WP_182349984.1">
    <property type="nucleotide sequence ID" value="NZ_JAJSPM010000009.1"/>
</dbReference>
<feature type="compositionally biased region" description="Polar residues" evidence="2">
    <location>
        <begin position="17"/>
        <end position="28"/>
    </location>
</feature>
<feature type="region of interest" description="Disordered" evidence="2">
    <location>
        <begin position="1"/>
        <end position="28"/>
    </location>
</feature>
<keyword evidence="4" id="KW-1185">Reference proteome</keyword>
<evidence type="ECO:0000256" key="2">
    <source>
        <dbReference type="SAM" id="MobiDB-lite"/>
    </source>
</evidence>
<organism evidence="3 4">
    <name type="scientific">Legionella resiliens</name>
    <dbReference type="NCBI Taxonomy" id="2905958"/>
    <lineage>
        <taxon>Bacteria</taxon>
        <taxon>Pseudomonadati</taxon>
        <taxon>Pseudomonadota</taxon>
        <taxon>Gammaproteobacteria</taxon>
        <taxon>Legionellales</taxon>
        <taxon>Legionellaceae</taxon>
        <taxon>Legionella</taxon>
    </lineage>
</organism>
<keyword evidence="1" id="KW-0175">Coiled coil</keyword>
<name>A0ABS8X5Q8_9GAMM</name>
<comment type="caution">
    <text evidence="3">The sequence shown here is derived from an EMBL/GenBank/DDBJ whole genome shotgun (WGS) entry which is preliminary data.</text>
</comment>
<evidence type="ECO:0008006" key="5">
    <source>
        <dbReference type="Google" id="ProtNLM"/>
    </source>
</evidence>
<dbReference type="Proteomes" id="UP001320170">
    <property type="component" value="Unassembled WGS sequence"/>
</dbReference>
<evidence type="ECO:0000313" key="4">
    <source>
        <dbReference type="Proteomes" id="UP001320170"/>
    </source>
</evidence>
<sequence length="558" mass="63987">MKHRKKPYKSKSGGLFTKQQESNEIAKSTSEISIVKRKEGKKHSQSSYVYKEALNSNFGEIEAFNGLCYRMLLGEHAAKVRGVHDDSNATIAIVSKLIPDYLSFYSYYKQNNKRGVSTEDFIKLKFPQILVAAYCEEENDLNAENFGFGRNKEGEVISVKIDHGESTYPVVSQQRDVPAKSPFIITANDIVNFPRLKDAGPAIFVHEYPKKLLDVDELVHNEHFISQKYYSFLKRILIDDLNYMEIAKATVSSEELRKQLVADKIERTFLLTTTLIAIPEFRQYINQNPLVIDQIIKEFREFNDEIRKPEDKLLRIDTQKVYSKFLDIAKVCKEMEQPKFDRSEKYQSGPDNLTEELSEEALIALQNLPKDLEEIELEIKNLEKIIASEAKNDLSISQETEKPIYNVTTPTALSMETTETSTLSPTATLPDKLKARSNIIRIPTNEREENIFAVNAVLNNDDLMKGQDGNIPTIIQEIRNIMEDIDYLDDKKIASAIIQIKDRINKSDERNHSNNTLEIIDVFSQPSHINFRVIRDSLSKNESMEKIMAPIKVGMRLD</sequence>
<dbReference type="EMBL" id="JAJTND010000005">
    <property type="protein sequence ID" value="MCE3533299.1"/>
    <property type="molecule type" value="Genomic_DNA"/>
</dbReference>
<protein>
    <recommendedName>
        <fullName evidence="5">Ankyrin repeat protein</fullName>
    </recommendedName>
</protein>